<dbReference type="InterPro" id="IPR020846">
    <property type="entry name" value="MFS_dom"/>
</dbReference>
<dbReference type="CDD" id="cd17323">
    <property type="entry name" value="MFS_Tpo1_MDR_like"/>
    <property type="match status" value="1"/>
</dbReference>
<keyword evidence="4 5" id="KW-0472">Membrane</keyword>
<dbReference type="Gene3D" id="1.20.1250.20">
    <property type="entry name" value="MFS general substrate transporter like domains"/>
    <property type="match status" value="1"/>
</dbReference>
<dbReference type="HOGENOM" id="CLU_008455_11_3_1"/>
<dbReference type="GO" id="GO:0000297">
    <property type="term" value="F:spermine transmembrane transporter activity"/>
    <property type="evidence" value="ECO:0007669"/>
    <property type="project" value="TreeGrafter"/>
</dbReference>
<evidence type="ECO:0000313" key="8">
    <source>
        <dbReference type="Proteomes" id="UP000039046"/>
    </source>
</evidence>
<feature type="transmembrane region" description="Helical" evidence="5">
    <location>
        <begin position="381"/>
        <end position="402"/>
    </location>
</feature>
<organism evidence="7 8">
    <name type="scientific">[Torrubiella] hemipterigena</name>
    <dbReference type="NCBI Taxonomy" id="1531966"/>
    <lineage>
        <taxon>Eukaryota</taxon>
        <taxon>Fungi</taxon>
        <taxon>Dikarya</taxon>
        <taxon>Ascomycota</taxon>
        <taxon>Pezizomycotina</taxon>
        <taxon>Sordariomycetes</taxon>
        <taxon>Hypocreomycetidae</taxon>
        <taxon>Hypocreales</taxon>
        <taxon>Clavicipitaceae</taxon>
        <taxon>Clavicipitaceae incertae sedis</taxon>
        <taxon>'Torrubiella' clade</taxon>
    </lineage>
</organism>
<reference evidence="7 8" key="1">
    <citation type="journal article" date="2015" name="Genome Announc.">
        <title>Draft Genome Sequence and Gene Annotation of the Entomopathogenic Fungus Verticillium hemipterigenum.</title>
        <authorList>
            <person name="Horn F."/>
            <person name="Habel A."/>
            <person name="Scharf D.H."/>
            <person name="Dworschak J."/>
            <person name="Brakhage A.A."/>
            <person name="Guthke R."/>
            <person name="Hertweck C."/>
            <person name="Linde J."/>
        </authorList>
    </citation>
    <scope>NUCLEOTIDE SEQUENCE [LARGE SCALE GENOMIC DNA]</scope>
</reference>
<keyword evidence="3 5" id="KW-1133">Transmembrane helix</keyword>
<feature type="domain" description="Major facilitator superfamily (MFS) profile" evidence="6">
    <location>
        <begin position="70"/>
        <end position="511"/>
    </location>
</feature>
<gene>
    <name evidence="7" type="ORF">VHEMI00342</name>
</gene>
<dbReference type="Pfam" id="PF07690">
    <property type="entry name" value="MFS_1"/>
    <property type="match status" value="1"/>
</dbReference>
<evidence type="ECO:0000256" key="1">
    <source>
        <dbReference type="ARBA" id="ARBA00004141"/>
    </source>
</evidence>
<feature type="transmembrane region" description="Helical" evidence="5">
    <location>
        <begin position="66"/>
        <end position="89"/>
    </location>
</feature>
<evidence type="ECO:0000256" key="5">
    <source>
        <dbReference type="SAM" id="Phobius"/>
    </source>
</evidence>
<proteinExistence type="predicted"/>
<accession>A0A0A1T1R0</accession>
<feature type="transmembrane region" description="Helical" evidence="5">
    <location>
        <begin position="159"/>
        <end position="176"/>
    </location>
</feature>
<dbReference type="GO" id="GO:0005886">
    <property type="term" value="C:plasma membrane"/>
    <property type="evidence" value="ECO:0007669"/>
    <property type="project" value="TreeGrafter"/>
</dbReference>
<evidence type="ECO:0000259" key="6">
    <source>
        <dbReference type="PROSITE" id="PS50850"/>
    </source>
</evidence>
<dbReference type="PANTHER" id="PTHR23502:SF38">
    <property type="entry name" value="POLYAMINE TRANSPORTER 4"/>
    <property type="match status" value="1"/>
</dbReference>
<dbReference type="InterPro" id="IPR011701">
    <property type="entry name" value="MFS"/>
</dbReference>
<feature type="transmembrane region" description="Helical" evidence="5">
    <location>
        <begin position="408"/>
        <end position="433"/>
    </location>
</feature>
<dbReference type="PANTHER" id="PTHR23502">
    <property type="entry name" value="MAJOR FACILITATOR SUPERFAMILY"/>
    <property type="match status" value="1"/>
</dbReference>
<evidence type="ECO:0000313" key="7">
    <source>
        <dbReference type="EMBL" id="CEJ80137.1"/>
    </source>
</evidence>
<dbReference type="GO" id="GO:0015606">
    <property type="term" value="F:spermidine transmembrane transporter activity"/>
    <property type="evidence" value="ECO:0007669"/>
    <property type="project" value="TreeGrafter"/>
</dbReference>
<feature type="transmembrane region" description="Helical" evidence="5">
    <location>
        <begin position="333"/>
        <end position="353"/>
    </location>
</feature>
<dbReference type="AlphaFoldDB" id="A0A0A1T1R0"/>
<feature type="transmembrane region" description="Helical" evidence="5">
    <location>
        <begin position="105"/>
        <end position="123"/>
    </location>
</feature>
<feature type="transmembrane region" description="Helical" evidence="5">
    <location>
        <begin position="295"/>
        <end position="321"/>
    </location>
</feature>
<dbReference type="OrthoDB" id="3357846at2759"/>
<keyword evidence="8" id="KW-1185">Reference proteome</keyword>
<feature type="transmembrane region" description="Helical" evidence="5">
    <location>
        <begin position="479"/>
        <end position="497"/>
    </location>
</feature>
<sequence length="511" mass="55709">MLCSLTQPEMAQVGAIHDASPPPAPRQTTFDEEQIQIQHAVRSMNGAYDWMGPDDKDNPRNFSLAFRIYSTVAITFIAMVGTVSGAMYAPAKDDVAATFNCSHELAIVPLSLYNLGLAFGPLVGAPLSETYGRKAVLLVSGLVFMLFSIGAGFAQSLTALTVCRFFAGMFAAPLINNAPATMLDFTPGRYRGVSLSVYYTIPSVGAALGPLLGGFIVPAGGWRWTQWASVLFAAAAYIPILFTRETYKKIILRRRALRLGLVDSASQLTSASRVFRYFATTLIQRPLHMLFTEPIVTLVSLYCGFLYGLLYTFVVSVPWIFSNYYGFTGTGTSLAYLGMIGGTIIASIPLVAIDMKFYQPRLARWQAQNGDEVALPCESRLIGALVGSIMLPLSLFAVGWTAQYQVNPVVPIFCQGLVMLSSLLIYASTNLFMLDSYGPLYGASASGALMLSRYILSAAFPLFALQMFMALGAGWASSLLGFITVIMAPIPWCFWMWGDKLRKRSKYETSS</sequence>
<dbReference type="InterPro" id="IPR036259">
    <property type="entry name" value="MFS_trans_sf"/>
</dbReference>
<protein>
    <recommendedName>
        <fullName evidence="6">Major facilitator superfamily (MFS) profile domain-containing protein</fullName>
    </recommendedName>
</protein>
<evidence type="ECO:0000256" key="4">
    <source>
        <dbReference type="ARBA" id="ARBA00023136"/>
    </source>
</evidence>
<comment type="subcellular location">
    <subcellularLocation>
        <location evidence="1">Membrane</location>
        <topology evidence="1">Multi-pass membrane protein</topology>
    </subcellularLocation>
</comment>
<dbReference type="PROSITE" id="PS50850">
    <property type="entry name" value="MFS"/>
    <property type="match status" value="1"/>
</dbReference>
<name>A0A0A1T1R0_9HYPO</name>
<dbReference type="SUPFAM" id="SSF103473">
    <property type="entry name" value="MFS general substrate transporter"/>
    <property type="match status" value="1"/>
</dbReference>
<evidence type="ECO:0000256" key="2">
    <source>
        <dbReference type="ARBA" id="ARBA00022692"/>
    </source>
</evidence>
<dbReference type="STRING" id="1531966.A0A0A1T1R0"/>
<dbReference type="Proteomes" id="UP000039046">
    <property type="component" value="Unassembled WGS sequence"/>
</dbReference>
<dbReference type="EMBL" id="CDHN01000001">
    <property type="protein sequence ID" value="CEJ80137.1"/>
    <property type="molecule type" value="Genomic_DNA"/>
</dbReference>
<evidence type="ECO:0000256" key="3">
    <source>
        <dbReference type="ARBA" id="ARBA00022989"/>
    </source>
</evidence>
<keyword evidence="2 5" id="KW-0812">Transmembrane</keyword>
<feature type="transmembrane region" description="Helical" evidence="5">
    <location>
        <begin position="197"/>
        <end position="218"/>
    </location>
</feature>
<feature type="transmembrane region" description="Helical" evidence="5">
    <location>
        <begin position="224"/>
        <end position="243"/>
    </location>
</feature>
<feature type="transmembrane region" description="Helical" evidence="5">
    <location>
        <begin position="135"/>
        <end position="153"/>
    </location>
</feature>